<proteinExistence type="predicted"/>
<dbReference type="AlphaFoldDB" id="A0A285V1H5"/>
<reference evidence="2" key="1">
    <citation type="submission" date="2017-08" db="EMBL/GenBank/DDBJ databases">
        <authorList>
            <person name="Varghese N."/>
            <person name="Submissions S."/>
        </authorList>
    </citation>
    <scope>NUCLEOTIDE SEQUENCE [LARGE SCALE GENOMIC DNA]</scope>
    <source>
        <strain evidence="2">DSM 4725</strain>
    </source>
</reference>
<evidence type="ECO:0000313" key="2">
    <source>
        <dbReference type="Proteomes" id="UP000219435"/>
    </source>
</evidence>
<protein>
    <submittedName>
        <fullName evidence="1">Uncharacterized protein</fullName>
    </submittedName>
</protein>
<keyword evidence="2" id="KW-1185">Reference proteome</keyword>
<dbReference type="Proteomes" id="UP000219435">
    <property type="component" value="Unassembled WGS sequence"/>
</dbReference>
<name>A0A285V1H5_9ACTN</name>
<evidence type="ECO:0000313" key="1">
    <source>
        <dbReference type="EMBL" id="SOC47767.1"/>
    </source>
</evidence>
<gene>
    <name evidence="1" type="ORF">SAMN05660748_1025</name>
</gene>
<dbReference type="RefSeq" id="WP_176522820.1">
    <property type="nucleotide sequence ID" value="NZ_OBQI01000001.1"/>
</dbReference>
<sequence length="51" mass="5824">MSWWMWLLAAWLPLSAAVGLVVGRAMRRADQREGEGRVFDGDRWFADEDAA</sequence>
<dbReference type="EMBL" id="OBQI01000001">
    <property type="protein sequence ID" value="SOC47767.1"/>
    <property type="molecule type" value="Genomic_DNA"/>
</dbReference>
<accession>A0A285V1H5</accession>
<organism evidence="1 2">
    <name type="scientific">Blastococcus aggregatus</name>
    <dbReference type="NCBI Taxonomy" id="38502"/>
    <lineage>
        <taxon>Bacteria</taxon>
        <taxon>Bacillati</taxon>
        <taxon>Actinomycetota</taxon>
        <taxon>Actinomycetes</taxon>
        <taxon>Geodermatophilales</taxon>
        <taxon>Geodermatophilaceae</taxon>
        <taxon>Blastococcus</taxon>
    </lineage>
</organism>